<dbReference type="InterPro" id="IPR036282">
    <property type="entry name" value="Glutathione-S-Trfase_C_sf"/>
</dbReference>
<gene>
    <name evidence="6" type="ORF">AOQ84DRAFT_221225</name>
</gene>
<evidence type="ECO:0000259" key="5">
    <source>
        <dbReference type="PROSITE" id="PS50405"/>
    </source>
</evidence>
<dbReference type="Gene3D" id="3.40.30.10">
    <property type="entry name" value="Glutaredoxin"/>
    <property type="match status" value="1"/>
</dbReference>
<dbReference type="InterPro" id="IPR004046">
    <property type="entry name" value="GST_C"/>
</dbReference>
<dbReference type="CDD" id="cd00299">
    <property type="entry name" value="GST_C_family"/>
    <property type="match status" value="1"/>
</dbReference>
<dbReference type="InterPro" id="IPR036249">
    <property type="entry name" value="Thioredoxin-like_sf"/>
</dbReference>
<dbReference type="InterPro" id="IPR000868">
    <property type="entry name" value="Isochorismatase-like_dom"/>
</dbReference>
<dbReference type="Gene3D" id="1.20.1050.10">
    <property type="match status" value="1"/>
</dbReference>
<feature type="region of interest" description="Disordered" evidence="3">
    <location>
        <begin position="67"/>
        <end position="96"/>
    </location>
</feature>
<dbReference type="AlphaFoldDB" id="A0A8E2F2U3"/>
<dbReference type="PANTHER" id="PTHR44051:SF8">
    <property type="entry name" value="GLUTATHIONE S-TRANSFERASE GSTA"/>
    <property type="match status" value="1"/>
</dbReference>
<dbReference type="Pfam" id="PF13409">
    <property type="entry name" value="GST_N_2"/>
    <property type="match status" value="1"/>
</dbReference>
<feature type="domain" description="GST N-terminal" evidence="4">
    <location>
        <begin position="207"/>
        <end position="291"/>
    </location>
</feature>
<dbReference type="Proteomes" id="UP000250140">
    <property type="component" value="Unassembled WGS sequence"/>
</dbReference>
<evidence type="ECO:0000256" key="2">
    <source>
        <dbReference type="ARBA" id="ARBA00007409"/>
    </source>
</evidence>
<dbReference type="InterPro" id="IPR004045">
    <property type="entry name" value="Glutathione_S-Trfase_N"/>
</dbReference>
<dbReference type="InterPro" id="IPR010987">
    <property type="entry name" value="Glutathione-S-Trfase_C-like"/>
</dbReference>
<evidence type="ECO:0000313" key="7">
    <source>
        <dbReference type="Proteomes" id="UP000250140"/>
    </source>
</evidence>
<dbReference type="Pfam" id="PF00857">
    <property type="entry name" value="Isochorismatase"/>
    <property type="match status" value="1"/>
</dbReference>
<reference evidence="6 7" key="1">
    <citation type="journal article" date="2016" name="Nat. Commun.">
        <title>Ectomycorrhizal ecology is imprinted in the genome of the dominant symbiotic fungus Cenococcum geophilum.</title>
        <authorList>
            <consortium name="DOE Joint Genome Institute"/>
            <person name="Peter M."/>
            <person name="Kohler A."/>
            <person name="Ohm R.A."/>
            <person name="Kuo A."/>
            <person name="Krutzmann J."/>
            <person name="Morin E."/>
            <person name="Arend M."/>
            <person name="Barry K.W."/>
            <person name="Binder M."/>
            <person name="Choi C."/>
            <person name="Clum A."/>
            <person name="Copeland A."/>
            <person name="Grisel N."/>
            <person name="Haridas S."/>
            <person name="Kipfer T."/>
            <person name="LaButti K."/>
            <person name="Lindquist E."/>
            <person name="Lipzen A."/>
            <person name="Maire R."/>
            <person name="Meier B."/>
            <person name="Mihaltcheva S."/>
            <person name="Molinier V."/>
            <person name="Murat C."/>
            <person name="Poggeler S."/>
            <person name="Quandt C.A."/>
            <person name="Sperisen C."/>
            <person name="Tritt A."/>
            <person name="Tisserant E."/>
            <person name="Crous P.W."/>
            <person name="Henrissat B."/>
            <person name="Nehls U."/>
            <person name="Egli S."/>
            <person name="Spatafora J.W."/>
            <person name="Grigoriev I.V."/>
            <person name="Martin F.M."/>
        </authorList>
    </citation>
    <scope>NUCLEOTIDE SEQUENCE [LARGE SCALE GENOMIC DNA]</scope>
    <source>
        <strain evidence="6 7">CBS 207.34</strain>
    </source>
</reference>
<dbReference type="OrthoDB" id="422574at2759"/>
<evidence type="ECO:0000259" key="4">
    <source>
        <dbReference type="PROSITE" id="PS50404"/>
    </source>
</evidence>
<comment type="similarity">
    <text evidence="2">Belongs to the GST superfamily.</text>
</comment>
<dbReference type="Gene3D" id="3.40.50.850">
    <property type="entry name" value="Isochorismatase-like"/>
    <property type="match status" value="1"/>
</dbReference>
<keyword evidence="7" id="KW-1185">Reference proteome</keyword>
<dbReference type="InterPro" id="IPR036380">
    <property type="entry name" value="Isochorismatase-like_sf"/>
</dbReference>
<feature type="domain" description="GST C-terminal" evidence="5">
    <location>
        <begin position="271"/>
        <end position="404"/>
    </location>
</feature>
<dbReference type="PANTHER" id="PTHR44051">
    <property type="entry name" value="GLUTATHIONE S-TRANSFERASE-RELATED"/>
    <property type="match status" value="1"/>
</dbReference>
<feature type="compositionally biased region" description="Basic and acidic residues" evidence="3">
    <location>
        <begin position="76"/>
        <end position="91"/>
    </location>
</feature>
<comment type="similarity">
    <text evidence="1">Belongs to the isochorismatase family.</text>
</comment>
<evidence type="ECO:0000256" key="3">
    <source>
        <dbReference type="SAM" id="MobiDB-lite"/>
    </source>
</evidence>
<dbReference type="SUPFAM" id="SSF52499">
    <property type="entry name" value="Isochorismatase-like hydrolases"/>
    <property type="match status" value="1"/>
</dbReference>
<protein>
    <submittedName>
        <fullName evidence="6">Uncharacterized protein</fullName>
    </submittedName>
</protein>
<organism evidence="6 7">
    <name type="scientific">Glonium stellatum</name>
    <dbReference type="NCBI Taxonomy" id="574774"/>
    <lineage>
        <taxon>Eukaryota</taxon>
        <taxon>Fungi</taxon>
        <taxon>Dikarya</taxon>
        <taxon>Ascomycota</taxon>
        <taxon>Pezizomycotina</taxon>
        <taxon>Dothideomycetes</taxon>
        <taxon>Pleosporomycetidae</taxon>
        <taxon>Gloniales</taxon>
        <taxon>Gloniaceae</taxon>
        <taxon>Glonium</taxon>
    </lineage>
</organism>
<dbReference type="EMBL" id="KV749510">
    <property type="protein sequence ID" value="OCL09101.1"/>
    <property type="molecule type" value="Genomic_DNA"/>
</dbReference>
<evidence type="ECO:0000313" key="6">
    <source>
        <dbReference type="EMBL" id="OCL09101.1"/>
    </source>
</evidence>
<dbReference type="PROSITE" id="PS50404">
    <property type="entry name" value="GST_NTER"/>
    <property type="match status" value="1"/>
</dbReference>
<proteinExistence type="inferred from homology"/>
<sequence length="419" mass="46819">MPPALLIIDLQNDFVSPSGVLKDKHIPIAELLTHLSSACAIFKAHGWPIVAIRSEYLDTQIKPDSQKPVRYLSRPPGDKCRDVPTNDEHLSGTHTGKRKFCAPGSTGAAFPAAVQELVSAYGDTIITEGWFSAFTETELHAWVVEKQKSKPALCTSQVRVIRECMAATSPSLSQDAFQKIERCYGQVLGIDAIFSTAAASAAEPADPHRTLCWVSGSIPSWRVMLCLASGKLAYTRRRLHVVSTPKETRSAEFAAINPRCKTLVLIDEDGTVVIESMAILYYETTLQRFHESENLHNVFEDIELLCLPRWKETSNRERIVDAYRNTLAELAFWEGYLKTNEFVAGKVFSLADCAFYPCLAYLVHRGLDLDKEEFGMLKTYYERVEEMSCAIEALSVKYETVGKNLFLRIYEIAGGSSKE</sequence>
<dbReference type="Pfam" id="PF00043">
    <property type="entry name" value="GST_C"/>
    <property type="match status" value="1"/>
</dbReference>
<dbReference type="SUPFAM" id="SSF47616">
    <property type="entry name" value="GST C-terminal domain-like"/>
    <property type="match status" value="1"/>
</dbReference>
<dbReference type="PROSITE" id="PS50405">
    <property type="entry name" value="GST_CTER"/>
    <property type="match status" value="1"/>
</dbReference>
<accession>A0A8E2F2U3</accession>
<name>A0A8E2F2U3_9PEZI</name>
<dbReference type="SUPFAM" id="SSF52833">
    <property type="entry name" value="Thioredoxin-like"/>
    <property type="match status" value="1"/>
</dbReference>
<evidence type="ECO:0000256" key="1">
    <source>
        <dbReference type="ARBA" id="ARBA00006336"/>
    </source>
</evidence>